<dbReference type="Gene3D" id="2.60.120.380">
    <property type="match status" value="2"/>
</dbReference>
<comment type="caution">
    <text evidence="2">The sequence shown here is derived from an EMBL/GenBank/DDBJ whole genome shotgun (WGS) entry which is preliminary data.</text>
</comment>
<dbReference type="Pfam" id="PF01833">
    <property type="entry name" value="TIG"/>
    <property type="match status" value="2"/>
</dbReference>
<feature type="domain" description="IPT/TIG" evidence="1">
    <location>
        <begin position="57"/>
        <end position="130"/>
    </location>
</feature>
<evidence type="ECO:0000313" key="3">
    <source>
        <dbReference type="Proteomes" id="UP000620046"/>
    </source>
</evidence>
<evidence type="ECO:0000259" key="1">
    <source>
        <dbReference type="Pfam" id="PF01833"/>
    </source>
</evidence>
<gene>
    <name evidence="2" type="ORF">GCM10010981_28530</name>
</gene>
<name>A0ABQ1G6E8_9GAMM</name>
<accession>A0ABQ1G6E8</accession>
<proteinExistence type="predicted"/>
<organism evidence="2 3">
    <name type="scientific">Dyella nitratireducens</name>
    <dbReference type="NCBI Taxonomy" id="1849580"/>
    <lineage>
        <taxon>Bacteria</taxon>
        <taxon>Pseudomonadati</taxon>
        <taxon>Pseudomonadota</taxon>
        <taxon>Gammaproteobacteria</taxon>
        <taxon>Lysobacterales</taxon>
        <taxon>Rhodanobacteraceae</taxon>
        <taxon>Dyella</taxon>
    </lineage>
</organism>
<dbReference type="SUPFAM" id="SSF81296">
    <property type="entry name" value="E set domains"/>
    <property type="match status" value="2"/>
</dbReference>
<dbReference type="InterPro" id="IPR006530">
    <property type="entry name" value="YD"/>
</dbReference>
<dbReference type="RefSeq" id="WP_188794959.1">
    <property type="nucleotide sequence ID" value="NZ_BMJA01000002.1"/>
</dbReference>
<dbReference type="InterPro" id="IPR002909">
    <property type="entry name" value="IPT_dom"/>
</dbReference>
<evidence type="ECO:0000313" key="2">
    <source>
        <dbReference type="EMBL" id="GGA37675.1"/>
    </source>
</evidence>
<dbReference type="InterPro" id="IPR014756">
    <property type="entry name" value="Ig_E-set"/>
</dbReference>
<dbReference type="Gene3D" id="2.60.40.10">
    <property type="entry name" value="Immunoglobulins"/>
    <property type="match status" value="2"/>
</dbReference>
<dbReference type="Proteomes" id="UP000620046">
    <property type="component" value="Unassembled WGS sequence"/>
</dbReference>
<dbReference type="EMBL" id="BMJA01000002">
    <property type="protein sequence ID" value="GGA37675.1"/>
    <property type="molecule type" value="Genomic_DNA"/>
</dbReference>
<sequence>MSEASAQSTSYVYDANGRVVAVTANSGTSVQYGYNPLGHTNQISSALSPGQLAIFAFIPMHGVAGTEVTLEGQGFSSSAANDSVSFNGTAATILSASATQLVVNVPNGATTGPISVTVNGQTASSATPFEVDDTGVPPTISQVSPAIVAVGGTVTVTGTHLDPLPGQTVVQMAGNDVTLSAASDAQLQFVVPSTGTSGYVVAQTAYGQASSPAPILVLPAGISAASVVSSGNTTVDGASVNLNIGAAGQTGAVLFSATAGSWLSLQASNIVTTASNIAYTIYAPGNQVILSGTVSTASPSIHLPQLSGNGTYLATFQPDTAGAQLTVMVQTNQALTPSVPATVVTTVPAQSQRVLFQATAGESLAFDVVNTTTSPANQAVTYTVYTPSGASYTSTSTASTGLINLGNLPTSGTYQIVIAPGGGVTGTMQVEMIPSAAGTLLPTDTPQSYATTISGENAYLSFTANLGDNLDLTFNNVSGSFNVTVFNAAGTQITSFSCAPSNPGASCMQHLWYLAAGTYSVVAVPTGGTISFSVLLQPDVVGPALVSGTPVTVNLSAGQAERLTFNANAGDSVTLNLSAVSTTPAGQYVYVNVYRPDTGPITTDNHYSYLDSTGASTTLNLSNLPATGTYTLVVYTVYGEPASAQLTSITSGVQTLPSTGTPQSYATTVAGQNAYLSFTANLGDNLDLTFNNVSGSFNVSVFNAAGTQITSFSCAPSNPGASCMQHLWYLAAGTYSVVAVPSGGTISFNALLQPDVVGPALVSGTPVMVNLSAGQAERLTFNANTGDSVTLNLSAVSTTPAGQDVYVNVYRPDTGPITADYHYAYLDSTGASTTLNLPNLPATGTYTLVVYTVYGEPASAQLTETAQ</sequence>
<dbReference type="NCBIfam" id="TIGR01643">
    <property type="entry name" value="YD_repeat_2x"/>
    <property type="match status" value="1"/>
</dbReference>
<keyword evidence="3" id="KW-1185">Reference proteome</keyword>
<feature type="domain" description="IPT/TIG" evidence="1">
    <location>
        <begin position="138"/>
        <end position="202"/>
    </location>
</feature>
<protein>
    <recommendedName>
        <fullName evidence="1">IPT/TIG domain-containing protein</fullName>
    </recommendedName>
</protein>
<reference evidence="3" key="1">
    <citation type="journal article" date="2019" name="Int. J. Syst. Evol. Microbiol.">
        <title>The Global Catalogue of Microorganisms (GCM) 10K type strain sequencing project: providing services to taxonomists for standard genome sequencing and annotation.</title>
        <authorList>
            <consortium name="The Broad Institute Genomics Platform"/>
            <consortium name="The Broad Institute Genome Sequencing Center for Infectious Disease"/>
            <person name="Wu L."/>
            <person name="Ma J."/>
        </authorList>
    </citation>
    <scope>NUCLEOTIDE SEQUENCE [LARGE SCALE GENOMIC DNA]</scope>
    <source>
        <strain evidence="3">CGMCC 1.15439</strain>
    </source>
</reference>
<dbReference type="InterPro" id="IPR031325">
    <property type="entry name" value="RHS_repeat"/>
</dbReference>
<dbReference type="InterPro" id="IPR013783">
    <property type="entry name" value="Ig-like_fold"/>
</dbReference>
<dbReference type="Pfam" id="PF05593">
    <property type="entry name" value="RHS_repeat"/>
    <property type="match status" value="1"/>
</dbReference>